<sequence length="170" mass="18751">MASPYLDMCAIVPRRRAGAGCSELTEDIIRSQALIDMQANVLLISSLGSKMRRLPEHDCPDLLTRLCTSPHGNAEKQHEAVKHEQGMGVGVWHAQAPRRSRTKSGVHCFPAETKGLEEDEPGGGCSAKTARVWRQRSRSGGSSRVKDVGNERLPCQPARTTQLLSPERRW</sequence>
<feature type="region of interest" description="Disordered" evidence="1">
    <location>
        <begin position="113"/>
        <end position="170"/>
    </location>
</feature>
<name>A0A2T4C8X5_TRILO</name>
<organism evidence="2 3">
    <name type="scientific">Trichoderma longibrachiatum ATCC 18648</name>
    <dbReference type="NCBI Taxonomy" id="983965"/>
    <lineage>
        <taxon>Eukaryota</taxon>
        <taxon>Fungi</taxon>
        <taxon>Dikarya</taxon>
        <taxon>Ascomycota</taxon>
        <taxon>Pezizomycotina</taxon>
        <taxon>Sordariomycetes</taxon>
        <taxon>Hypocreomycetidae</taxon>
        <taxon>Hypocreales</taxon>
        <taxon>Hypocreaceae</taxon>
        <taxon>Trichoderma</taxon>
    </lineage>
</organism>
<dbReference type="AlphaFoldDB" id="A0A2T4C8X5"/>
<evidence type="ECO:0000256" key="1">
    <source>
        <dbReference type="SAM" id="MobiDB-lite"/>
    </source>
</evidence>
<dbReference type="EMBL" id="KZ679129">
    <property type="protein sequence ID" value="PTB77994.1"/>
    <property type="molecule type" value="Genomic_DNA"/>
</dbReference>
<accession>A0A2T4C8X5</accession>
<proteinExistence type="predicted"/>
<gene>
    <name evidence="2" type="ORF">M440DRAFT_1182189</name>
</gene>
<dbReference type="Proteomes" id="UP000240760">
    <property type="component" value="Unassembled WGS sequence"/>
</dbReference>
<evidence type="ECO:0000313" key="2">
    <source>
        <dbReference type="EMBL" id="PTB77994.1"/>
    </source>
</evidence>
<reference evidence="2 3" key="1">
    <citation type="submission" date="2016-07" db="EMBL/GenBank/DDBJ databases">
        <title>Multiple horizontal gene transfer events from other fungi enriched the ability of initially mycotrophic Trichoderma (Ascomycota) to feed on dead plant biomass.</title>
        <authorList>
            <consortium name="DOE Joint Genome Institute"/>
            <person name="Aerts A."/>
            <person name="Atanasova L."/>
            <person name="Chenthamara K."/>
            <person name="Zhang J."/>
            <person name="Grujic M."/>
            <person name="Henrissat B."/>
            <person name="Kuo A."/>
            <person name="Salamov A."/>
            <person name="Lipzen A."/>
            <person name="Labutti K."/>
            <person name="Barry K."/>
            <person name="Miao Y."/>
            <person name="Rahimi M.J."/>
            <person name="Shen Q."/>
            <person name="Grigoriev I.V."/>
            <person name="Kubicek C.P."/>
            <person name="Druzhinina I.S."/>
        </authorList>
    </citation>
    <scope>NUCLEOTIDE SEQUENCE [LARGE SCALE GENOMIC DNA]</scope>
    <source>
        <strain evidence="2 3">ATCC 18648</strain>
    </source>
</reference>
<evidence type="ECO:0000313" key="3">
    <source>
        <dbReference type="Proteomes" id="UP000240760"/>
    </source>
</evidence>
<keyword evidence="3" id="KW-1185">Reference proteome</keyword>
<protein>
    <submittedName>
        <fullName evidence="2">Uncharacterized protein</fullName>
    </submittedName>
</protein>